<dbReference type="PANTHER" id="PTHR43632:SF1">
    <property type="entry name" value="PERMEASE COMPONENT OF TUNGSTATE ABC TRANSPORTER"/>
    <property type="match status" value="1"/>
</dbReference>
<feature type="region of interest" description="Disordered" evidence="5">
    <location>
        <begin position="1"/>
        <end position="24"/>
    </location>
</feature>
<keyword evidence="4 6" id="KW-0472">Membrane</keyword>
<keyword evidence="2 6" id="KW-0812">Transmembrane</keyword>
<evidence type="ECO:0000259" key="7">
    <source>
        <dbReference type="PROSITE" id="PS50928"/>
    </source>
</evidence>
<dbReference type="InterPro" id="IPR000515">
    <property type="entry name" value="MetI-like"/>
</dbReference>
<dbReference type="PROSITE" id="PS50928">
    <property type="entry name" value="ABC_TM1"/>
    <property type="match status" value="1"/>
</dbReference>
<feature type="compositionally biased region" description="Basic and acidic residues" evidence="5">
    <location>
        <begin position="1"/>
        <end position="16"/>
    </location>
</feature>
<evidence type="ECO:0000256" key="3">
    <source>
        <dbReference type="ARBA" id="ARBA00022989"/>
    </source>
</evidence>
<evidence type="ECO:0000256" key="2">
    <source>
        <dbReference type="ARBA" id="ARBA00022692"/>
    </source>
</evidence>
<dbReference type="GO" id="GO:0005886">
    <property type="term" value="C:plasma membrane"/>
    <property type="evidence" value="ECO:0007669"/>
    <property type="project" value="UniProtKB-SubCell"/>
</dbReference>
<dbReference type="InterPro" id="IPR049783">
    <property type="entry name" value="ABC_perm_TupB-like"/>
</dbReference>
<feature type="transmembrane region" description="Helical" evidence="6">
    <location>
        <begin position="97"/>
        <end position="121"/>
    </location>
</feature>
<dbReference type="PANTHER" id="PTHR43632">
    <property type="entry name" value="PERMEASE COMPONENT OF TUNGSTATE ABC TRANSPORTER"/>
    <property type="match status" value="1"/>
</dbReference>
<dbReference type="Gene3D" id="1.10.3720.10">
    <property type="entry name" value="MetI-like"/>
    <property type="match status" value="1"/>
</dbReference>
<dbReference type="CDD" id="cd06261">
    <property type="entry name" value="TM_PBP2"/>
    <property type="match status" value="1"/>
</dbReference>
<name>A0A2S4MBB4_9HYPH</name>
<gene>
    <name evidence="8" type="ORF">CYD53_106318</name>
</gene>
<feature type="transmembrane region" description="Helical" evidence="6">
    <location>
        <begin position="42"/>
        <end position="64"/>
    </location>
</feature>
<dbReference type="NCBIfam" id="NF038017">
    <property type="entry name" value="ABC_perm1"/>
    <property type="match status" value="1"/>
</dbReference>
<feature type="domain" description="ABC transmembrane type-1" evidence="7">
    <location>
        <begin position="62"/>
        <end position="258"/>
    </location>
</feature>
<keyword evidence="9" id="KW-1185">Reference proteome</keyword>
<evidence type="ECO:0000256" key="4">
    <source>
        <dbReference type="ARBA" id="ARBA00023136"/>
    </source>
</evidence>
<evidence type="ECO:0000313" key="9">
    <source>
        <dbReference type="Proteomes" id="UP000236919"/>
    </source>
</evidence>
<feature type="transmembrane region" description="Helical" evidence="6">
    <location>
        <begin position="70"/>
        <end position="90"/>
    </location>
</feature>
<accession>A0A2S4MBB4</accession>
<proteinExistence type="predicted"/>
<keyword evidence="3 6" id="KW-1133">Transmembrane helix</keyword>
<comment type="subcellular location">
    <subcellularLocation>
        <location evidence="1">Cell membrane</location>
        <topology evidence="1">Multi-pass membrane protein</topology>
    </subcellularLocation>
</comment>
<sequence length="270" mass="27937">MPRQRRPLDHPSRRDSFGSAPEDEGCASKLTQSGVGQVDFAAIFKAAFALVVGLDPGFLAIVGLSLRVTLSAVLIAGLIGLPLGAALALARFPGRSVVIVCLNALMGLPPVVAGLFVFLLLSRSGPLGPLGLLFTPTAMIAAQVILVLPIVIALTRQTVEDLWSEYRDHLRSVGLEGMRAIPTLLFDGRFALATALLAGFGRASAEVGAVLIVGGNIAGYTRTMTTTITLETSKGDLPLALGLGLVLIALTLAINAVAFGASRIGARYAG</sequence>
<feature type="transmembrane region" description="Helical" evidence="6">
    <location>
        <begin position="133"/>
        <end position="154"/>
    </location>
</feature>
<dbReference type="InterPro" id="IPR035906">
    <property type="entry name" value="MetI-like_sf"/>
</dbReference>
<dbReference type="AlphaFoldDB" id="A0A2S4MBB4"/>
<evidence type="ECO:0000256" key="6">
    <source>
        <dbReference type="SAM" id="Phobius"/>
    </source>
</evidence>
<evidence type="ECO:0000256" key="5">
    <source>
        <dbReference type="SAM" id="MobiDB-lite"/>
    </source>
</evidence>
<dbReference type="Proteomes" id="UP000236919">
    <property type="component" value="Unassembled WGS sequence"/>
</dbReference>
<comment type="caution">
    <text evidence="8">The sequence shown here is derived from an EMBL/GenBank/DDBJ whole genome shotgun (WGS) entry which is preliminary data.</text>
</comment>
<evidence type="ECO:0000256" key="1">
    <source>
        <dbReference type="ARBA" id="ARBA00004651"/>
    </source>
</evidence>
<feature type="transmembrane region" description="Helical" evidence="6">
    <location>
        <begin position="237"/>
        <end position="261"/>
    </location>
</feature>
<organism evidence="8 9">
    <name type="scientific">Bosea psychrotolerans</name>
    <dbReference type="NCBI Taxonomy" id="1871628"/>
    <lineage>
        <taxon>Bacteria</taxon>
        <taxon>Pseudomonadati</taxon>
        <taxon>Pseudomonadota</taxon>
        <taxon>Alphaproteobacteria</taxon>
        <taxon>Hyphomicrobiales</taxon>
        <taxon>Boseaceae</taxon>
        <taxon>Bosea</taxon>
    </lineage>
</organism>
<dbReference type="GO" id="GO:0055085">
    <property type="term" value="P:transmembrane transport"/>
    <property type="evidence" value="ECO:0007669"/>
    <property type="project" value="InterPro"/>
</dbReference>
<dbReference type="SUPFAM" id="SSF161098">
    <property type="entry name" value="MetI-like"/>
    <property type="match status" value="1"/>
</dbReference>
<protein>
    <submittedName>
        <fullName evidence="8">Tungstate transport system permease protein</fullName>
    </submittedName>
</protein>
<reference evidence="8 9" key="1">
    <citation type="submission" date="2018-01" db="EMBL/GenBank/DDBJ databases">
        <title>Genomic Encyclopedia of Type Strains, Phase III (KMG-III): the genomes of soil and plant-associated and newly described type strains.</title>
        <authorList>
            <person name="Whitman W."/>
        </authorList>
    </citation>
    <scope>NUCLEOTIDE SEQUENCE [LARGE SCALE GENOMIC DNA]</scope>
    <source>
        <strain evidence="8 9">1131</strain>
    </source>
</reference>
<evidence type="ECO:0000313" key="8">
    <source>
        <dbReference type="EMBL" id="POR52028.1"/>
    </source>
</evidence>
<dbReference type="EMBL" id="PQFZ01000006">
    <property type="protein sequence ID" value="POR52028.1"/>
    <property type="molecule type" value="Genomic_DNA"/>
</dbReference>